<dbReference type="InterPro" id="IPR036388">
    <property type="entry name" value="WH-like_DNA-bd_sf"/>
</dbReference>
<dbReference type="InterPro" id="IPR036390">
    <property type="entry name" value="WH_DNA-bd_sf"/>
</dbReference>
<dbReference type="CDD" id="cd07377">
    <property type="entry name" value="WHTH_GntR"/>
    <property type="match status" value="1"/>
</dbReference>
<keyword evidence="1" id="KW-0805">Transcription regulation</keyword>
<accession>A0A934HT23</accession>
<dbReference type="PANTHER" id="PTHR43537:SF45">
    <property type="entry name" value="GNTR FAMILY REGULATORY PROTEIN"/>
    <property type="match status" value="1"/>
</dbReference>
<evidence type="ECO:0000256" key="3">
    <source>
        <dbReference type="ARBA" id="ARBA00023163"/>
    </source>
</evidence>
<dbReference type="EMBL" id="JAEIJD010000015">
    <property type="protein sequence ID" value="MBI6630877.1"/>
    <property type="molecule type" value="Genomic_DNA"/>
</dbReference>
<dbReference type="AlphaFoldDB" id="A0A934HT23"/>
<feature type="domain" description="HTH gntR-type" evidence="4">
    <location>
        <begin position="20"/>
        <end position="87"/>
    </location>
</feature>
<dbReference type="RefSeq" id="WP_198686900.1">
    <property type="nucleotide sequence ID" value="NZ_JAEIJD010000015.1"/>
</dbReference>
<reference evidence="5" key="1">
    <citation type="submission" date="2020-12" db="EMBL/GenBank/DDBJ databases">
        <title>Pontibaca salina gen. nov., sp. nov., isolated from marine sediment.</title>
        <authorList>
            <person name="Bo J."/>
            <person name="Wang S."/>
            <person name="Song X."/>
            <person name="Du Z."/>
        </authorList>
    </citation>
    <scope>NUCLEOTIDE SEQUENCE</scope>
    <source>
        <strain evidence="5">S1109L</strain>
    </source>
</reference>
<dbReference type="Gene3D" id="1.10.10.10">
    <property type="entry name" value="Winged helix-like DNA-binding domain superfamily/Winged helix DNA-binding domain"/>
    <property type="match status" value="1"/>
</dbReference>
<gene>
    <name evidence="5" type="ORF">JAO82_13410</name>
</gene>
<dbReference type="Pfam" id="PF07729">
    <property type="entry name" value="FCD"/>
    <property type="match status" value="1"/>
</dbReference>
<sequence>MSNIQNVIGKPEQHLHAGADTLAERAYREIEEMIVTLEIAPGQVLSEAQLIKDLGIGRTPIREALQRLASEGLVNVIPRRGAFVSEINLSRQLLLLELRREVERLCARKAAIRATPAEQKAFSDLADQLGQAADSCDEAAFMRLDLQFNRAIVKACHNEFAEGAMQRMQGLSRRFWFQHYRKAFDLERCARLHENVARAISRGDEENAGIASDALSDYIVEFARSTI</sequence>
<dbReference type="InterPro" id="IPR008920">
    <property type="entry name" value="TF_FadR/GntR_C"/>
</dbReference>
<dbReference type="InterPro" id="IPR000524">
    <property type="entry name" value="Tscrpt_reg_HTH_GntR"/>
</dbReference>
<name>A0A934HT23_9RHOB</name>
<dbReference type="GO" id="GO:0003677">
    <property type="term" value="F:DNA binding"/>
    <property type="evidence" value="ECO:0007669"/>
    <property type="project" value="UniProtKB-KW"/>
</dbReference>
<dbReference type="SMART" id="SM00895">
    <property type="entry name" value="FCD"/>
    <property type="match status" value="1"/>
</dbReference>
<dbReference type="SUPFAM" id="SSF48008">
    <property type="entry name" value="GntR ligand-binding domain-like"/>
    <property type="match status" value="1"/>
</dbReference>
<dbReference type="SMART" id="SM00345">
    <property type="entry name" value="HTH_GNTR"/>
    <property type="match status" value="1"/>
</dbReference>
<evidence type="ECO:0000259" key="4">
    <source>
        <dbReference type="PROSITE" id="PS50949"/>
    </source>
</evidence>
<keyword evidence="2" id="KW-0238">DNA-binding</keyword>
<dbReference type="PROSITE" id="PS50949">
    <property type="entry name" value="HTH_GNTR"/>
    <property type="match status" value="1"/>
</dbReference>
<dbReference type="PRINTS" id="PR00035">
    <property type="entry name" value="HTHGNTR"/>
</dbReference>
<keyword evidence="3" id="KW-0804">Transcription</keyword>
<evidence type="ECO:0000313" key="5">
    <source>
        <dbReference type="EMBL" id="MBI6630877.1"/>
    </source>
</evidence>
<proteinExistence type="predicted"/>
<evidence type="ECO:0000256" key="2">
    <source>
        <dbReference type="ARBA" id="ARBA00023125"/>
    </source>
</evidence>
<keyword evidence="6" id="KW-1185">Reference proteome</keyword>
<dbReference type="InterPro" id="IPR011711">
    <property type="entry name" value="GntR_C"/>
</dbReference>
<dbReference type="SUPFAM" id="SSF46785">
    <property type="entry name" value="Winged helix' DNA-binding domain"/>
    <property type="match status" value="1"/>
</dbReference>
<evidence type="ECO:0000313" key="6">
    <source>
        <dbReference type="Proteomes" id="UP000613255"/>
    </source>
</evidence>
<dbReference type="PANTHER" id="PTHR43537">
    <property type="entry name" value="TRANSCRIPTIONAL REGULATOR, GNTR FAMILY"/>
    <property type="match status" value="1"/>
</dbReference>
<evidence type="ECO:0000256" key="1">
    <source>
        <dbReference type="ARBA" id="ARBA00023015"/>
    </source>
</evidence>
<dbReference type="GO" id="GO:0003700">
    <property type="term" value="F:DNA-binding transcription factor activity"/>
    <property type="evidence" value="ECO:0007669"/>
    <property type="project" value="InterPro"/>
</dbReference>
<dbReference type="Proteomes" id="UP000613255">
    <property type="component" value="Unassembled WGS sequence"/>
</dbReference>
<organism evidence="5 6">
    <name type="scientific">Pontibaca salina</name>
    <dbReference type="NCBI Taxonomy" id="2795731"/>
    <lineage>
        <taxon>Bacteria</taxon>
        <taxon>Pseudomonadati</taxon>
        <taxon>Pseudomonadota</taxon>
        <taxon>Alphaproteobacteria</taxon>
        <taxon>Rhodobacterales</taxon>
        <taxon>Roseobacteraceae</taxon>
        <taxon>Pontibaca</taxon>
    </lineage>
</organism>
<dbReference type="Gene3D" id="1.20.120.530">
    <property type="entry name" value="GntR ligand-binding domain-like"/>
    <property type="match status" value="1"/>
</dbReference>
<protein>
    <submittedName>
        <fullName evidence="5">GntR family transcriptional regulator</fullName>
    </submittedName>
</protein>
<comment type="caution">
    <text evidence="5">The sequence shown here is derived from an EMBL/GenBank/DDBJ whole genome shotgun (WGS) entry which is preliminary data.</text>
</comment>
<dbReference type="Pfam" id="PF00392">
    <property type="entry name" value="GntR"/>
    <property type="match status" value="1"/>
</dbReference>